<organism evidence="1 2">
    <name type="scientific">Portunus trituberculatus</name>
    <name type="common">Swimming crab</name>
    <name type="synonym">Neptunus trituberculatus</name>
    <dbReference type="NCBI Taxonomy" id="210409"/>
    <lineage>
        <taxon>Eukaryota</taxon>
        <taxon>Metazoa</taxon>
        <taxon>Ecdysozoa</taxon>
        <taxon>Arthropoda</taxon>
        <taxon>Crustacea</taxon>
        <taxon>Multicrustacea</taxon>
        <taxon>Malacostraca</taxon>
        <taxon>Eumalacostraca</taxon>
        <taxon>Eucarida</taxon>
        <taxon>Decapoda</taxon>
        <taxon>Pleocyemata</taxon>
        <taxon>Brachyura</taxon>
        <taxon>Eubrachyura</taxon>
        <taxon>Portunoidea</taxon>
        <taxon>Portunidae</taxon>
        <taxon>Portuninae</taxon>
        <taxon>Portunus</taxon>
    </lineage>
</organism>
<accession>A0A5B7DMX9</accession>
<name>A0A5B7DMX9_PORTR</name>
<reference evidence="1 2" key="1">
    <citation type="submission" date="2019-05" db="EMBL/GenBank/DDBJ databases">
        <title>Another draft genome of Portunus trituberculatus and its Hox gene families provides insights of decapod evolution.</title>
        <authorList>
            <person name="Jeong J.-H."/>
            <person name="Song I."/>
            <person name="Kim S."/>
            <person name="Choi T."/>
            <person name="Kim D."/>
            <person name="Ryu S."/>
            <person name="Kim W."/>
        </authorList>
    </citation>
    <scope>NUCLEOTIDE SEQUENCE [LARGE SCALE GENOMIC DNA]</scope>
    <source>
        <tissue evidence="1">Muscle</tissue>
    </source>
</reference>
<dbReference type="EMBL" id="VSRR010001084">
    <property type="protein sequence ID" value="MPC22403.1"/>
    <property type="molecule type" value="Genomic_DNA"/>
</dbReference>
<sequence length="84" mass="9455">MARQRCGGPVWCGAVAAHLNAVFVYVYGGLLYYSHCDVVVAVVIVNFVTHITEFWSVEVSSVVFEDQGPKQQQQKQQQQQQQQP</sequence>
<comment type="caution">
    <text evidence="1">The sequence shown here is derived from an EMBL/GenBank/DDBJ whole genome shotgun (WGS) entry which is preliminary data.</text>
</comment>
<protein>
    <submittedName>
        <fullName evidence="1">Uncharacterized protein</fullName>
    </submittedName>
</protein>
<dbReference type="Proteomes" id="UP000324222">
    <property type="component" value="Unassembled WGS sequence"/>
</dbReference>
<evidence type="ECO:0000313" key="2">
    <source>
        <dbReference type="Proteomes" id="UP000324222"/>
    </source>
</evidence>
<keyword evidence="2" id="KW-1185">Reference proteome</keyword>
<evidence type="ECO:0000313" key="1">
    <source>
        <dbReference type="EMBL" id="MPC22403.1"/>
    </source>
</evidence>
<proteinExistence type="predicted"/>
<gene>
    <name evidence="1" type="ORF">E2C01_015417</name>
</gene>
<dbReference type="AlphaFoldDB" id="A0A5B7DMX9"/>